<keyword evidence="1" id="KW-0472">Membrane</keyword>
<dbReference type="AlphaFoldDB" id="A0A7I9VLK7"/>
<keyword evidence="1" id="KW-0812">Transmembrane</keyword>
<organism evidence="2 3">
    <name type="scientific">Anaeromyxobacter diazotrophicus</name>
    <dbReference type="NCBI Taxonomy" id="2590199"/>
    <lineage>
        <taxon>Bacteria</taxon>
        <taxon>Pseudomonadati</taxon>
        <taxon>Myxococcota</taxon>
        <taxon>Myxococcia</taxon>
        <taxon>Myxococcales</taxon>
        <taxon>Cystobacterineae</taxon>
        <taxon>Anaeromyxobacteraceae</taxon>
        <taxon>Anaeromyxobacter</taxon>
    </lineage>
</organism>
<protein>
    <submittedName>
        <fullName evidence="2">Uncharacterized protein</fullName>
    </submittedName>
</protein>
<evidence type="ECO:0000256" key="1">
    <source>
        <dbReference type="SAM" id="Phobius"/>
    </source>
</evidence>
<dbReference type="EMBL" id="BJTG01000004">
    <property type="protein sequence ID" value="GEJ57284.1"/>
    <property type="molecule type" value="Genomic_DNA"/>
</dbReference>
<proteinExistence type="predicted"/>
<evidence type="ECO:0000313" key="2">
    <source>
        <dbReference type="EMBL" id="GEJ57284.1"/>
    </source>
</evidence>
<accession>A0A7I9VLK7</accession>
<dbReference type="Proteomes" id="UP000503640">
    <property type="component" value="Unassembled WGS sequence"/>
</dbReference>
<keyword evidence="1" id="KW-1133">Transmembrane helix</keyword>
<sequence length="160" mass="17743">MATRTEPPAQDGRLSAAAEVLGGWRARAADLADGFRRSDRFFKMRAGIVAAWAVLSLLTLWGSCATPGQHNALGADVQVNRDSIMGTQLLVRNDSDRNWEDVVLTLDDGWRYAQPTLRPQDLVVLSVSSFRKGDEAPPRDHRPRALRISCRQGSGRFDLR</sequence>
<feature type="transmembrane region" description="Helical" evidence="1">
    <location>
        <begin position="46"/>
        <end position="63"/>
    </location>
</feature>
<keyword evidence="3" id="KW-1185">Reference proteome</keyword>
<evidence type="ECO:0000313" key="3">
    <source>
        <dbReference type="Proteomes" id="UP000503640"/>
    </source>
</evidence>
<gene>
    <name evidence="2" type="ORF">AMYX_20250</name>
</gene>
<comment type="caution">
    <text evidence="2">The sequence shown here is derived from an EMBL/GenBank/DDBJ whole genome shotgun (WGS) entry which is preliminary data.</text>
</comment>
<dbReference type="RefSeq" id="WP_176064748.1">
    <property type="nucleotide sequence ID" value="NZ_BJTG01000004.1"/>
</dbReference>
<reference evidence="3" key="1">
    <citation type="journal article" date="2020" name="Appl. Environ. Microbiol.">
        <title>Diazotrophic Anaeromyxobacter Isolates from Soils.</title>
        <authorList>
            <person name="Masuda Y."/>
            <person name="Yamanaka H."/>
            <person name="Xu Z.X."/>
            <person name="Shiratori Y."/>
            <person name="Aono T."/>
            <person name="Amachi S."/>
            <person name="Senoo K."/>
            <person name="Itoh H."/>
        </authorList>
    </citation>
    <scope>NUCLEOTIDE SEQUENCE [LARGE SCALE GENOMIC DNA]</scope>
    <source>
        <strain evidence="3">R267</strain>
    </source>
</reference>
<name>A0A7I9VLK7_9BACT</name>